<sequence length="779" mass="90224">MKQSYRYHICILLFVLTGGICSIPVHGQVSAWNKTRIVGKNVFNYHPDTDKRPSVKKDRSNLIVYSDRNGNQAYEDPYFQRKRKKENIGTPYYVIGEKNGTYKLVEVKPDILGKPKVFYSFLLNKKRHFKDPDKVDYAGWIPVDNVLMNNHAYVDKKNNRPIKYRIGMTDLSRLFSLSRYFRGDTLSVYGEPFLKNRVDGGVLNGQIVYAYKYDKSKRSVLISDSPSLEDASRKILGWIPADLLAEVGQNRAFLTGIENVSDSILGVTHALDTFYIHETNLQSPVLFDYMGNRRDCHFPASENTEINIPLLVWSKQWNNLINIKGGNIHSGDIRRMEKENKLVNVHFLYFDSEQKQANIFCNTLQNMKLKFSPEVDYAFTATCVSPMGNRYSSLLSEFSEWLDFINNDSISYKSRYDDGAGLEAALKRILEDVSGAVFDKNLFIVLGSRQKLDLKDKLIAQIGRKSGGFLFVQTKRSYDTPYQDFILQAKFILDKLSKEYTNSTADYIVDDKLVKLELFRNMETEDANVYLFDVPNNSLSFGGILFPKGRGELQNTTLELALDSINSQIQTINHTLLTSLLFHESRLGTLRSRPTHDLREIFMRSELADSMRLERIDRNSISDVYFTKLSVPDSIMQRYKDGYLFSEAELENLLQNYRGLLPEFSGSIQKKEFRVLRKVYKKQRKNQNREFHRKVLRKNAVVADFFYYGTGIEVNEELFHELKARRLRTRKCRKNNFHVIYPATIEKLKTLEGMYLQGSYKTVTIAGNTYYFIPKHLLP</sequence>
<feature type="domain" description="Type VI secretion system TssR-like VWA" evidence="3">
    <location>
        <begin position="302"/>
        <end position="580"/>
    </location>
</feature>
<dbReference type="Pfam" id="PF20780">
    <property type="entry name" value="TssR_M"/>
    <property type="match status" value="1"/>
</dbReference>
<feature type="domain" description="Type VI secretion system TssR-like second" evidence="2">
    <location>
        <begin position="163"/>
        <end position="244"/>
    </location>
</feature>
<name>A0A414HEZ5_PHOVU</name>
<dbReference type="Pfam" id="PF20782">
    <property type="entry name" value="TssR_VWA"/>
    <property type="match status" value="1"/>
</dbReference>
<gene>
    <name evidence="4" type="ORF">DW783_04895</name>
</gene>
<dbReference type="EMBL" id="QSJM01000010">
    <property type="protein sequence ID" value="RHD83141.1"/>
    <property type="molecule type" value="Genomic_DNA"/>
</dbReference>
<accession>A0A414HEZ5</accession>
<reference evidence="4 5" key="1">
    <citation type="submission" date="2018-08" db="EMBL/GenBank/DDBJ databases">
        <title>A genome reference for cultivated species of the human gut microbiota.</title>
        <authorList>
            <person name="Zou Y."/>
            <person name="Xue W."/>
            <person name="Luo G."/>
        </authorList>
    </citation>
    <scope>NUCLEOTIDE SEQUENCE [LARGE SCALE GENOMIC DNA]</scope>
    <source>
        <strain evidence="4 5">AM30-40</strain>
    </source>
</reference>
<evidence type="ECO:0000313" key="4">
    <source>
        <dbReference type="EMBL" id="RHD83141.1"/>
    </source>
</evidence>
<protein>
    <submittedName>
        <fullName evidence="4">Uncharacterized protein</fullName>
    </submittedName>
</protein>
<dbReference type="Proteomes" id="UP000283429">
    <property type="component" value="Unassembled WGS sequence"/>
</dbReference>
<evidence type="ECO:0000259" key="2">
    <source>
        <dbReference type="Pfam" id="PF20780"/>
    </source>
</evidence>
<dbReference type="InterPro" id="IPR049359">
    <property type="entry name" value="T6SS_TssR-like_dom_2"/>
</dbReference>
<organism evidence="4 5">
    <name type="scientific">Phocaeicola vulgatus</name>
    <name type="common">Bacteroides vulgatus</name>
    <dbReference type="NCBI Taxonomy" id="821"/>
    <lineage>
        <taxon>Bacteria</taxon>
        <taxon>Pseudomonadati</taxon>
        <taxon>Bacteroidota</taxon>
        <taxon>Bacteroidia</taxon>
        <taxon>Bacteroidales</taxon>
        <taxon>Bacteroidaceae</taxon>
        <taxon>Phocaeicola</taxon>
    </lineage>
</organism>
<feature type="domain" description="Type VI secretion system TssR-like N-terminal barrel" evidence="1">
    <location>
        <begin position="42"/>
        <end position="147"/>
    </location>
</feature>
<dbReference type="AlphaFoldDB" id="A0A414HEZ5"/>
<evidence type="ECO:0000259" key="1">
    <source>
        <dbReference type="Pfam" id="PF17643"/>
    </source>
</evidence>
<dbReference type="Pfam" id="PF17643">
    <property type="entry name" value="TssR"/>
    <property type="match status" value="1"/>
</dbReference>
<evidence type="ECO:0000313" key="5">
    <source>
        <dbReference type="Proteomes" id="UP000283429"/>
    </source>
</evidence>
<dbReference type="InterPro" id="IPR049360">
    <property type="entry name" value="T6SS_TssR-like_VWA"/>
</dbReference>
<evidence type="ECO:0000259" key="3">
    <source>
        <dbReference type="Pfam" id="PF20782"/>
    </source>
</evidence>
<comment type="caution">
    <text evidence="4">The sequence shown here is derived from an EMBL/GenBank/DDBJ whole genome shotgun (WGS) entry which is preliminary data.</text>
</comment>
<dbReference type="InterPro" id="IPR040530">
    <property type="entry name" value="T6SS_TssR-like_N"/>
</dbReference>
<dbReference type="RefSeq" id="WP_117652554.1">
    <property type="nucleotide sequence ID" value="NZ_JADNJS010000056.1"/>
</dbReference>
<proteinExistence type="predicted"/>